<organism evidence="6 7">
    <name type="scientific">Leptospira ainlahdjerensis</name>
    <dbReference type="NCBI Taxonomy" id="2810033"/>
    <lineage>
        <taxon>Bacteria</taxon>
        <taxon>Pseudomonadati</taxon>
        <taxon>Spirochaetota</taxon>
        <taxon>Spirochaetia</taxon>
        <taxon>Leptospirales</taxon>
        <taxon>Leptospiraceae</taxon>
        <taxon>Leptospira</taxon>
    </lineage>
</organism>
<dbReference type="RefSeq" id="WP_205281185.1">
    <property type="nucleotide sequence ID" value="NZ_JAFFPU010000075.1"/>
</dbReference>
<keyword evidence="4" id="KW-1133">Transmembrane helix</keyword>
<protein>
    <submittedName>
        <fullName evidence="6">Helix-turn-helix transcriptional regulator</fullName>
    </submittedName>
</protein>
<dbReference type="Gene3D" id="1.10.10.60">
    <property type="entry name" value="Homeodomain-like"/>
    <property type="match status" value="1"/>
</dbReference>
<proteinExistence type="predicted"/>
<feature type="transmembrane region" description="Helical" evidence="4">
    <location>
        <begin position="6"/>
        <end position="28"/>
    </location>
</feature>
<dbReference type="EMBL" id="JAFFPU010000075">
    <property type="protein sequence ID" value="MBM9579228.1"/>
    <property type="molecule type" value="Genomic_DNA"/>
</dbReference>
<dbReference type="SMART" id="SM00342">
    <property type="entry name" value="HTH_ARAC"/>
    <property type="match status" value="1"/>
</dbReference>
<feature type="transmembrane region" description="Helical" evidence="4">
    <location>
        <begin position="195"/>
        <end position="213"/>
    </location>
</feature>
<dbReference type="PANTHER" id="PTHR43280:SF29">
    <property type="entry name" value="ARAC-FAMILY TRANSCRIPTIONAL REGULATOR"/>
    <property type="match status" value="1"/>
</dbReference>
<evidence type="ECO:0000313" key="7">
    <source>
        <dbReference type="Proteomes" id="UP000724686"/>
    </source>
</evidence>
<dbReference type="Pfam" id="PF12833">
    <property type="entry name" value="HTH_18"/>
    <property type="match status" value="1"/>
</dbReference>
<dbReference type="InterPro" id="IPR018062">
    <property type="entry name" value="HTH_AraC-typ_CS"/>
</dbReference>
<feature type="transmembrane region" description="Helical" evidence="4">
    <location>
        <begin position="62"/>
        <end position="83"/>
    </location>
</feature>
<feature type="transmembrane region" description="Helical" evidence="4">
    <location>
        <begin position="95"/>
        <end position="115"/>
    </location>
</feature>
<evidence type="ECO:0000259" key="5">
    <source>
        <dbReference type="PROSITE" id="PS01124"/>
    </source>
</evidence>
<dbReference type="PRINTS" id="PR00032">
    <property type="entry name" value="HTHARAC"/>
</dbReference>
<reference evidence="6 7" key="1">
    <citation type="submission" date="2021-02" db="EMBL/GenBank/DDBJ databases">
        <title>Leptospira ainlahdjerensis sp. nov., Leptospira ainazelensis sp. nov., Leptospira abararensis sp. nov. and Leptospira chreensis sp. nov., four new species isolated from water sources in Algeria.</title>
        <authorList>
            <person name="Amara Korba A."/>
            <person name="Kainiu M."/>
            <person name="Vincent A.T."/>
            <person name="Mariet J.-F."/>
            <person name="Veyrier F.J."/>
            <person name="Goarant C."/>
            <person name="Picardeau M."/>
        </authorList>
    </citation>
    <scope>NUCLEOTIDE SEQUENCE [LARGE SCALE GENOMIC DNA]</scope>
    <source>
        <strain evidence="6 7">201903070</strain>
    </source>
</reference>
<dbReference type="SUPFAM" id="SSF46689">
    <property type="entry name" value="Homeodomain-like"/>
    <property type="match status" value="1"/>
</dbReference>
<dbReference type="InterPro" id="IPR018060">
    <property type="entry name" value="HTH_AraC"/>
</dbReference>
<keyword evidence="4" id="KW-0812">Transmembrane</keyword>
<name>A0ABS2UFV8_9LEPT</name>
<keyword evidence="3" id="KW-0804">Transcription</keyword>
<dbReference type="PROSITE" id="PS00041">
    <property type="entry name" value="HTH_ARAC_FAMILY_1"/>
    <property type="match status" value="1"/>
</dbReference>
<dbReference type="InterPro" id="IPR020449">
    <property type="entry name" value="Tscrpt_reg_AraC-type_HTH"/>
</dbReference>
<keyword evidence="1" id="KW-0805">Transcription regulation</keyword>
<evidence type="ECO:0000256" key="3">
    <source>
        <dbReference type="ARBA" id="ARBA00023163"/>
    </source>
</evidence>
<dbReference type="InterPro" id="IPR009057">
    <property type="entry name" value="Homeodomain-like_sf"/>
</dbReference>
<sequence>MSNLANFIFVLKAITVAQLGFLILNFLIRIKITYRTALGSLFCTSLIAYFLCPALSHVEVNPFVFVIVHIGCYSVSIFFYLFVSSLFADGFRFRIWHGVLFFLINLFSFYIFIFSNIRNETSVTAKILYSMPQLLYLGLILFALGGVLKDKNVDLLESRREFRVIFAAITGIYAISVVMVEVIMKNSEYSIELDLVNSVLIAALVFFFSFQLFEFRENTFLVSERKQKADEEPLDENLLKNLNSLLDIQRIYLKENLTILSFARQMNVPEKKVRKLINQGLGYRNFNEFLNHYRIREAKMILSDPSKSELQVLRIAMDLGYGSLAPFNRAFKEIVGVTPSDFRRQNLFQKTS</sequence>
<feature type="transmembrane region" description="Helical" evidence="4">
    <location>
        <begin position="127"/>
        <end position="148"/>
    </location>
</feature>
<keyword evidence="2" id="KW-0238">DNA-binding</keyword>
<dbReference type="Proteomes" id="UP000724686">
    <property type="component" value="Unassembled WGS sequence"/>
</dbReference>
<evidence type="ECO:0000256" key="1">
    <source>
        <dbReference type="ARBA" id="ARBA00023015"/>
    </source>
</evidence>
<keyword evidence="7" id="KW-1185">Reference proteome</keyword>
<feature type="transmembrane region" description="Helical" evidence="4">
    <location>
        <begin position="37"/>
        <end position="56"/>
    </location>
</feature>
<evidence type="ECO:0000313" key="6">
    <source>
        <dbReference type="EMBL" id="MBM9579228.1"/>
    </source>
</evidence>
<feature type="domain" description="HTH araC/xylS-type" evidence="5">
    <location>
        <begin position="243"/>
        <end position="345"/>
    </location>
</feature>
<dbReference type="PANTHER" id="PTHR43280">
    <property type="entry name" value="ARAC-FAMILY TRANSCRIPTIONAL REGULATOR"/>
    <property type="match status" value="1"/>
</dbReference>
<dbReference type="PROSITE" id="PS01124">
    <property type="entry name" value="HTH_ARAC_FAMILY_2"/>
    <property type="match status" value="1"/>
</dbReference>
<gene>
    <name evidence="6" type="ORF">JWG45_18955</name>
</gene>
<evidence type="ECO:0000256" key="4">
    <source>
        <dbReference type="SAM" id="Phobius"/>
    </source>
</evidence>
<feature type="transmembrane region" description="Helical" evidence="4">
    <location>
        <begin position="164"/>
        <end position="183"/>
    </location>
</feature>
<evidence type="ECO:0000256" key="2">
    <source>
        <dbReference type="ARBA" id="ARBA00023125"/>
    </source>
</evidence>
<keyword evidence="4" id="KW-0472">Membrane</keyword>
<comment type="caution">
    <text evidence="6">The sequence shown here is derived from an EMBL/GenBank/DDBJ whole genome shotgun (WGS) entry which is preliminary data.</text>
</comment>
<accession>A0ABS2UFV8</accession>